<dbReference type="Gene3D" id="3.10.105.10">
    <property type="entry name" value="Dipeptide-binding Protein, Domain 3"/>
    <property type="match status" value="1"/>
</dbReference>
<dbReference type="InterPro" id="IPR030678">
    <property type="entry name" value="Peptide/Ni-bd"/>
</dbReference>
<dbReference type="InterPro" id="IPR023765">
    <property type="entry name" value="SBP_5_CS"/>
</dbReference>
<proteinExistence type="inferred from homology"/>
<dbReference type="GO" id="GO:1904680">
    <property type="term" value="F:peptide transmembrane transporter activity"/>
    <property type="evidence" value="ECO:0007669"/>
    <property type="project" value="TreeGrafter"/>
</dbReference>
<keyword evidence="6" id="KW-1185">Reference proteome</keyword>
<dbReference type="PANTHER" id="PTHR30290">
    <property type="entry name" value="PERIPLASMIC BINDING COMPONENT OF ABC TRANSPORTER"/>
    <property type="match status" value="1"/>
</dbReference>
<protein>
    <submittedName>
        <fullName evidence="5">ABC transporter substrate-binding protein</fullName>
    </submittedName>
</protein>
<dbReference type="SUPFAM" id="SSF53850">
    <property type="entry name" value="Periplasmic binding protein-like II"/>
    <property type="match status" value="1"/>
</dbReference>
<dbReference type="PANTHER" id="PTHR30290:SF38">
    <property type="entry name" value="D,D-DIPEPTIDE-BINDING PERIPLASMIC PROTEIN DDPA-RELATED"/>
    <property type="match status" value="1"/>
</dbReference>
<dbReference type="GO" id="GO:0015833">
    <property type="term" value="P:peptide transport"/>
    <property type="evidence" value="ECO:0007669"/>
    <property type="project" value="TreeGrafter"/>
</dbReference>
<dbReference type="GO" id="GO:0043190">
    <property type="term" value="C:ATP-binding cassette (ABC) transporter complex"/>
    <property type="evidence" value="ECO:0007669"/>
    <property type="project" value="InterPro"/>
</dbReference>
<dbReference type="GO" id="GO:0030288">
    <property type="term" value="C:outer membrane-bounded periplasmic space"/>
    <property type="evidence" value="ECO:0007669"/>
    <property type="project" value="UniProtKB-ARBA"/>
</dbReference>
<organism evidence="5 6">
    <name type="scientific">Zeimonas arvi</name>
    <dbReference type="NCBI Taxonomy" id="2498847"/>
    <lineage>
        <taxon>Bacteria</taxon>
        <taxon>Pseudomonadati</taxon>
        <taxon>Pseudomonadota</taxon>
        <taxon>Betaproteobacteria</taxon>
        <taxon>Burkholderiales</taxon>
        <taxon>Burkholderiaceae</taxon>
        <taxon>Zeimonas</taxon>
    </lineage>
</organism>
<evidence type="ECO:0000313" key="6">
    <source>
        <dbReference type="Proteomes" id="UP000321548"/>
    </source>
</evidence>
<dbReference type="AlphaFoldDB" id="A0A5C8NU94"/>
<evidence type="ECO:0000259" key="4">
    <source>
        <dbReference type="Pfam" id="PF00496"/>
    </source>
</evidence>
<dbReference type="PROSITE" id="PS01040">
    <property type="entry name" value="SBP_BACTERIAL_5"/>
    <property type="match status" value="1"/>
</dbReference>
<name>A0A5C8NU94_9BURK</name>
<feature type="domain" description="Solute-binding protein family 5" evidence="4">
    <location>
        <begin position="102"/>
        <end position="449"/>
    </location>
</feature>
<sequence>MGAGEGPRLNSRQTRKRNRYRPVATGRGDTMKRMLRLFGTWLAAATLGGFAHAQAPVNGGTLNLIVQPEPPTINLGVNKLGPVSFVGSKLYEGLITLSPKLEPIPMLAESWSISPDGLVYTFKLRKNVKWHDGKPFTAEDVLFSFQKFLPATFARTRQVMEKVESITAPDSHTAVFRLKQPFPSFMLIFDATGGTIMPRHMYEGVTEYRTASQNNTIVGTGPFRVKEWRKGAYIHLVRNPDYWSPGKPHLDNIYFHVIPDANGRAIAFETGRIDALRGGDVENFELRRLAIAKDVKLAESGWEFLDPIGFLNLNLRNKPLDDVRFRQALAHAIDRNFIVRSVFSGFGRLTDGPFTSRSPFKNTAAETRYPFDPARARALLDEMGLKPNADGVRAELRLVPLPYGETWQRFAEFIRERLGDVGIKVTLVPTDVPGWYRRITSGDFDLALNFVYLLGDPAIGSNQTYLSFAGMPVPSSAANVGGYSNPRVDELLRTAEHTQDVAERRRLYAELQKILSQDLPVLWTHELVFPTLHRTKVHNLLATGLGMNENFADVWIKR</sequence>
<dbReference type="EMBL" id="VDUY01000005">
    <property type="protein sequence ID" value="TXL64729.1"/>
    <property type="molecule type" value="Genomic_DNA"/>
</dbReference>
<reference evidence="5 6" key="1">
    <citation type="submission" date="2019-06" db="EMBL/GenBank/DDBJ databases">
        <title>Quisquiliibacterium sp. nov., isolated from a maize field.</title>
        <authorList>
            <person name="Lin S.-Y."/>
            <person name="Tsai C.-F."/>
            <person name="Young C.-C."/>
        </authorList>
    </citation>
    <scope>NUCLEOTIDE SEQUENCE [LARGE SCALE GENOMIC DNA]</scope>
    <source>
        <strain evidence="5 6">CC-CFT501</strain>
    </source>
</reference>
<comment type="caution">
    <text evidence="5">The sequence shown here is derived from an EMBL/GenBank/DDBJ whole genome shotgun (WGS) entry which is preliminary data.</text>
</comment>
<evidence type="ECO:0000313" key="5">
    <source>
        <dbReference type="EMBL" id="TXL64729.1"/>
    </source>
</evidence>
<dbReference type="OrthoDB" id="9801799at2"/>
<evidence type="ECO:0000256" key="3">
    <source>
        <dbReference type="SAM" id="MobiDB-lite"/>
    </source>
</evidence>
<evidence type="ECO:0000256" key="2">
    <source>
        <dbReference type="ARBA" id="ARBA00022729"/>
    </source>
</evidence>
<accession>A0A5C8NU94</accession>
<dbReference type="PIRSF" id="PIRSF002741">
    <property type="entry name" value="MppA"/>
    <property type="match status" value="1"/>
</dbReference>
<keyword evidence="2" id="KW-0732">Signal</keyword>
<dbReference type="InterPro" id="IPR000914">
    <property type="entry name" value="SBP_5_dom"/>
</dbReference>
<feature type="region of interest" description="Disordered" evidence="3">
    <location>
        <begin position="1"/>
        <end position="25"/>
    </location>
</feature>
<dbReference type="InterPro" id="IPR039424">
    <property type="entry name" value="SBP_5"/>
</dbReference>
<comment type="similarity">
    <text evidence="1">Belongs to the bacterial solute-binding protein 5 family.</text>
</comment>
<evidence type="ECO:0000256" key="1">
    <source>
        <dbReference type="ARBA" id="ARBA00005695"/>
    </source>
</evidence>
<dbReference type="Pfam" id="PF00496">
    <property type="entry name" value="SBP_bac_5"/>
    <property type="match status" value="1"/>
</dbReference>
<dbReference type="CDD" id="cd08517">
    <property type="entry name" value="PBP2_NikA_DppA_OppA_like_13"/>
    <property type="match status" value="1"/>
</dbReference>
<gene>
    <name evidence="5" type="ORF">FHP08_13380</name>
</gene>
<dbReference type="Gene3D" id="3.40.190.10">
    <property type="entry name" value="Periplasmic binding protein-like II"/>
    <property type="match status" value="1"/>
</dbReference>
<dbReference type="Proteomes" id="UP000321548">
    <property type="component" value="Unassembled WGS sequence"/>
</dbReference>